<evidence type="ECO:0000256" key="1">
    <source>
        <dbReference type="SAM" id="MobiDB-lite"/>
    </source>
</evidence>
<evidence type="ECO:0000313" key="2">
    <source>
        <dbReference type="EMBL" id="GMH65175.1"/>
    </source>
</evidence>
<reference evidence="2" key="1">
    <citation type="submission" date="2022-07" db="EMBL/GenBank/DDBJ databases">
        <title>Genome analysis of Parmales, a sister group of diatoms, reveals the evolutionary specialization of diatoms from phago-mixotrophs to photoautotrophs.</title>
        <authorList>
            <person name="Ban H."/>
            <person name="Sato S."/>
            <person name="Yoshikawa S."/>
            <person name="Kazumasa Y."/>
            <person name="Nakamura Y."/>
            <person name="Ichinomiya M."/>
            <person name="Saitoh K."/>
            <person name="Sato N."/>
            <person name="Blanc-Mathieu R."/>
            <person name="Endo H."/>
            <person name="Kuwata A."/>
            <person name="Ogata H."/>
        </authorList>
    </citation>
    <scope>NUCLEOTIDE SEQUENCE</scope>
</reference>
<dbReference type="AlphaFoldDB" id="A0A9W7A851"/>
<comment type="caution">
    <text evidence="2">The sequence shown here is derived from an EMBL/GenBank/DDBJ whole genome shotgun (WGS) entry which is preliminary data.</text>
</comment>
<accession>A0A9W7A851</accession>
<feature type="region of interest" description="Disordered" evidence="1">
    <location>
        <begin position="69"/>
        <end position="97"/>
    </location>
</feature>
<name>A0A9W7A851_9STRA</name>
<feature type="non-terminal residue" evidence="2">
    <location>
        <position position="1"/>
    </location>
</feature>
<evidence type="ECO:0000313" key="3">
    <source>
        <dbReference type="Proteomes" id="UP001165082"/>
    </source>
</evidence>
<gene>
    <name evidence="2" type="ORF">TrRE_jg10560</name>
</gene>
<dbReference type="EMBL" id="BRXZ01005386">
    <property type="protein sequence ID" value="GMH65175.1"/>
    <property type="molecule type" value="Genomic_DNA"/>
</dbReference>
<proteinExistence type="predicted"/>
<organism evidence="2 3">
    <name type="scientific">Triparma retinervis</name>
    <dbReference type="NCBI Taxonomy" id="2557542"/>
    <lineage>
        <taxon>Eukaryota</taxon>
        <taxon>Sar</taxon>
        <taxon>Stramenopiles</taxon>
        <taxon>Ochrophyta</taxon>
        <taxon>Bolidophyceae</taxon>
        <taxon>Parmales</taxon>
        <taxon>Triparmaceae</taxon>
        <taxon>Triparma</taxon>
    </lineage>
</organism>
<keyword evidence="3" id="KW-1185">Reference proteome</keyword>
<feature type="region of interest" description="Disordered" evidence="1">
    <location>
        <begin position="31"/>
        <end position="51"/>
    </location>
</feature>
<sequence>FGKKDIFFLVMNEPDLVVDTFGRSNTCTQLGGSGNDSGAKEGIFGQTNNGEGSSTTFYFTGSTSGSLYAANGGQPQNSARLRRRTQAKGASQGIWGT</sequence>
<dbReference type="Proteomes" id="UP001165082">
    <property type="component" value="Unassembled WGS sequence"/>
</dbReference>
<protein>
    <submittedName>
        <fullName evidence="2">Uncharacterized protein</fullName>
    </submittedName>
</protein>